<comment type="cofactor">
    <cofactor evidence="6">
        <name>K(+)</name>
        <dbReference type="ChEBI" id="CHEBI:29103"/>
    </cofactor>
    <text evidence="6">Binds 1 potassium ion per subunit.</text>
</comment>
<evidence type="ECO:0000256" key="5">
    <source>
        <dbReference type="ARBA" id="ARBA00023134"/>
    </source>
</evidence>
<evidence type="ECO:0000256" key="3">
    <source>
        <dbReference type="ARBA" id="ARBA00022741"/>
    </source>
</evidence>
<sequence length="460" mass="50147">MPIGETISAIATAAGEGGIGIVRLSGTGAIRTASRMFRAASGKSLEEAGKRGFFYGNIVREDGRTVDEAICLVMRSPHSYTKEDVVELQCHGGMMPLRETLALTYRHGARPAERGEFTKRAFLNGRLDLVEAQAVMNIVKARTEAALEMAAGHLAGHLSSRIQSMRGDLLALIAHLEALIDFPEEGVEDVVMEDVRERIKKVQEAISAMIGTAHTGRILSDGLETAIVGKPNVGKSSLLNALLREERAIVTDIPGTTRDSIEEYVNIGGVPLRIIDTAGIRATDDAVERIGVEKARTYVENAALILALFDGSLPLEAEDEDILCLLEGKEAFLLVTKSDLPRRLDLEGLRERFPGRLVLEITTKEETGLAPLRDALVRHVYGGSDTKVSENFIDDLRTKDILEKVEACLLEALHSLESGMGVDFISIDLRVAWEKLGEITGDTINDDIMNEIFSRFCVGK</sequence>
<dbReference type="SUPFAM" id="SSF116878">
    <property type="entry name" value="TrmE connector domain"/>
    <property type="match status" value="1"/>
</dbReference>
<dbReference type="HAMAP" id="MF_00379">
    <property type="entry name" value="GTPase_MnmE"/>
    <property type="match status" value="1"/>
</dbReference>
<dbReference type="InterPro" id="IPR018948">
    <property type="entry name" value="GTP-bd_TrmE_N"/>
</dbReference>
<accession>A0ABV3X7E4</accession>
<dbReference type="RefSeq" id="WP_368847837.1">
    <property type="nucleotide sequence ID" value="NZ_CP194411.1"/>
</dbReference>
<dbReference type="InterPro" id="IPR031168">
    <property type="entry name" value="G_TrmE"/>
</dbReference>
<organism evidence="9 10">
    <name type="scientific">Selenomonas sputigena</name>
    <dbReference type="NCBI Taxonomy" id="69823"/>
    <lineage>
        <taxon>Bacteria</taxon>
        <taxon>Bacillati</taxon>
        <taxon>Bacillota</taxon>
        <taxon>Negativicutes</taxon>
        <taxon>Selenomonadales</taxon>
        <taxon>Selenomonadaceae</taxon>
        <taxon>Selenomonas</taxon>
    </lineage>
</organism>
<comment type="caution">
    <text evidence="9">The sequence shown here is derived from an EMBL/GenBank/DDBJ whole genome shotgun (WGS) entry which is preliminary data.</text>
</comment>
<comment type="function">
    <text evidence="6">Exhibits a very high intrinsic GTPase hydrolysis rate. Involved in the addition of a carboxymethylaminomethyl (cmnm) group at the wobble position (U34) of certain tRNAs, forming tRNA-cmnm(5)s(2)U34.</text>
</comment>
<dbReference type="PANTHER" id="PTHR42714">
    <property type="entry name" value="TRNA MODIFICATION GTPASE GTPBP3"/>
    <property type="match status" value="1"/>
</dbReference>
<feature type="binding site" evidence="6">
    <location>
        <position position="251"/>
    </location>
    <ligand>
        <name>K(+)</name>
        <dbReference type="ChEBI" id="CHEBI:29103"/>
    </ligand>
</feature>
<feature type="binding site" evidence="6">
    <location>
        <begin position="251"/>
        <end position="257"/>
    </location>
    <ligand>
        <name>GTP</name>
        <dbReference type="ChEBI" id="CHEBI:37565"/>
    </ligand>
</feature>
<evidence type="ECO:0000259" key="8">
    <source>
        <dbReference type="PROSITE" id="PS51709"/>
    </source>
</evidence>
<keyword evidence="6" id="KW-0963">Cytoplasm</keyword>
<dbReference type="Proteomes" id="UP001559623">
    <property type="component" value="Unassembled WGS sequence"/>
</dbReference>
<dbReference type="InterPro" id="IPR025867">
    <property type="entry name" value="MnmE_helical"/>
</dbReference>
<feature type="binding site" evidence="6">
    <location>
        <position position="256"/>
    </location>
    <ligand>
        <name>K(+)</name>
        <dbReference type="ChEBI" id="CHEBI:29103"/>
    </ligand>
</feature>
<dbReference type="Pfam" id="PF01926">
    <property type="entry name" value="MMR_HSR1"/>
    <property type="match status" value="1"/>
</dbReference>
<keyword evidence="2 6" id="KW-0819">tRNA processing</keyword>
<feature type="binding site" evidence="6">
    <location>
        <position position="23"/>
    </location>
    <ligand>
        <name>(6S)-5-formyl-5,6,7,8-tetrahydrofolate</name>
        <dbReference type="ChEBI" id="CHEBI:57457"/>
    </ligand>
</feature>
<dbReference type="InterPro" id="IPR027417">
    <property type="entry name" value="P-loop_NTPase"/>
</dbReference>
<evidence type="ECO:0000256" key="7">
    <source>
        <dbReference type="RuleBase" id="RU003313"/>
    </source>
</evidence>
<comment type="subcellular location">
    <subcellularLocation>
        <location evidence="6">Cytoplasm</location>
    </subcellularLocation>
</comment>
<evidence type="ECO:0000256" key="1">
    <source>
        <dbReference type="ARBA" id="ARBA00011043"/>
    </source>
</evidence>
<dbReference type="Gene3D" id="3.40.50.300">
    <property type="entry name" value="P-loop containing nucleotide triphosphate hydrolases"/>
    <property type="match status" value="1"/>
</dbReference>
<keyword evidence="4 6" id="KW-0630">Potassium</keyword>
<dbReference type="PANTHER" id="PTHR42714:SF2">
    <property type="entry name" value="TRNA MODIFICATION GTPASE GTPBP3, MITOCHONDRIAL"/>
    <property type="match status" value="1"/>
</dbReference>
<dbReference type="Pfam" id="PF12631">
    <property type="entry name" value="MnmE_helical"/>
    <property type="match status" value="1"/>
</dbReference>
<dbReference type="Gene3D" id="1.20.120.430">
    <property type="entry name" value="tRNA modification GTPase MnmE domain 2"/>
    <property type="match status" value="1"/>
</dbReference>
<keyword evidence="6" id="KW-0378">Hydrolase</keyword>
<dbReference type="Gene3D" id="3.30.1360.120">
    <property type="entry name" value="Probable tRNA modification gtpase trme, domain 1"/>
    <property type="match status" value="1"/>
</dbReference>
<keyword evidence="5 6" id="KW-0342">GTP-binding</keyword>
<dbReference type="InterPro" id="IPR027266">
    <property type="entry name" value="TrmE/GcvT-like"/>
</dbReference>
<keyword evidence="3 6" id="KW-0547">Nucleotide-binding</keyword>
<dbReference type="InterPro" id="IPR004520">
    <property type="entry name" value="GTPase_MnmE"/>
</dbReference>
<dbReference type="Pfam" id="PF10396">
    <property type="entry name" value="TrmE_N"/>
    <property type="match status" value="1"/>
</dbReference>
<dbReference type="NCBIfam" id="TIGR00231">
    <property type="entry name" value="small_GTP"/>
    <property type="match status" value="1"/>
</dbReference>
<feature type="binding site" evidence="6">
    <location>
        <position position="126"/>
    </location>
    <ligand>
        <name>(6S)-5-formyl-5,6,7,8-tetrahydrofolate</name>
        <dbReference type="ChEBI" id="CHEBI:57457"/>
    </ligand>
</feature>
<feature type="binding site" evidence="6">
    <location>
        <begin position="232"/>
        <end position="237"/>
    </location>
    <ligand>
        <name>GTP</name>
        <dbReference type="ChEBI" id="CHEBI:37565"/>
    </ligand>
</feature>
<dbReference type="CDD" id="cd14858">
    <property type="entry name" value="TrmE_N"/>
    <property type="match status" value="1"/>
</dbReference>
<dbReference type="InterPro" id="IPR005225">
    <property type="entry name" value="Small_GTP-bd"/>
</dbReference>
<proteinExistence type="inferred from homology"/>
<protein>
    <recommendedName>
        <fullName evidence="6">tRNA modification GTPase MnmE</fullName>
        <ecNumber evidence="6">3.6.-.-</ecNumber>
    </recommendedName>
</protein>
<evidence type="ECO:0000256" key="6">
    <source>
        <dbReference type="HAMAP-Rule" id="MF_00379"/>
    </source>
</evidence>
<feature type="binding site" evidence="6">
    <location>
        <position position="257"/>
    </location>
    <ligand>
        <name>Mg(2+)</name>
        <dbReference type="ChEBI" id="CHEBI:18420"/>
    </ligand>
</feature>
<reference evidence="9 10" key="1">
    <citation type="submission" date="2023-04" db="EMBL/GenBank/DDBJ databases">
        <title>Genome Sequence of Selenomonas sputigena ATCC 33150.</title>
        <authorList>
            <person name="Miller D.P."/>
            <person name="Anvari S."/>
            <person name="Polson S.W."/>
            <person name="Macdonald M."/>
            <person name="Mcdowell J.V."/>
        </authorList>
    </citation>
    <scope>NUCLEOTIDE SEQUENCE [LARGE SCALE GENOMIC DNA]</scope>
    <source>
        <strain evidence="9 10">ATCC 33150</strain>
    </source>
</reference>
<keyword evidence="6" id="KW-0479">Metal-binding</keyword>
<evidence type="ECO:0000256" key="4">
    <source>
        <dbReference type="ARBA" id="ARBA00022958"/>
    </source>
</evidence>
<keyword evidence="6" id="KW-0460">Magnesium</keyword>
<dbReference type="PROSITE" id="PS51709">
    <property type="entry name" value="G_TRME"/>
    <property type="match status" value="1"/>
</dbReference>
<feature type="binding site" evidence="6">
    <location>
        <position position="460"/>
    </location>
    <ligand>
        <name>(6S)-5-formyl-5,6,7,8-tetrahydrofolate</name>
        <dbReference type="ChEBI" id="CHEBI:57457"/>
    </ligand>
</feature>
<dbReference type="InterPro" id="IPR027368">
    <property type="entry name" value="MnmE_dom2"/>
</dbReference>
<keyword evidence="10" id="KW-1185">Reference proteome</keyword>
<gene>
    <name evidence="6 9" type="primary">mnmE</name>
    <name evidence="6" type="synonym">trmE</name>
    <name evidence="9" type="ORF">QCO44_10885</name>
</gene>
<comment type="similarity">
    <text evidence="1 6 7">Belongs to the TRAFAC class TrmE-Era-EngA-EngB-Septin-like GTPase superfamily. TrmE GTPase family.</text>
</comment>
<feature type="binding site" evidence="6">
    <location>
        <position position="232"/>
    </location>
    <ligand>
        <name>K(+)</name>
        <dbReference type="ChEBI" id="CHEBI:29103"/>
    </ligand>
</feature>
<feature type="binding site" evidence="6">
    <location>
        <begin position="276"/>
        <end position="279"/>
    </location>
    <ligand>
        <name>GTP</name>
        <dbReference type="ChEBI" id="CHEBI:37565"/>
    </ligand>
</feature>
<evidence type="ECO:0000256" key="2">
    <source>
        <dbReference type="ARBA" id="ARBA00022694"/>
    </source>
</evidence>
<name>A0ABV3X7E4_9FIRM</name>
<dbReference type="SUPFAM" id="SSF52540">
    <property type="entry name" value="P-loop containing nucleoside triphosphate hydrolases"/>
    <property type="match status" value="1"/>
</dbReference>
<dbReference type="InterPro" id="IPR006073">
    <property type="entry name" value="GTP-bd"/>
</dbReference>
<feature type="binding site" evidence="6">
    <location>
        <position position="236"/>
    </location>
    <ligand>
        <name>Mg(2+)</name>
        <dbReference type="ChEBI" id="CHEBI:18420"/>
    </ligand>
</feature>
<feature type="binding site" evidence="6">
    <location>
        <position position="253"/>
    </location>
    <ligand>
        <name>K(+)</name>
        <dbReference type="ChEBI" id="CHEBI:29103"/>
    </ligand>
</feature>
<dbReference type="EMBL" id="JARVLH010000008">
    <property type="protein sequence ID" value="MEX5286115.1"/>
    <property type="molecule type" value="Genomic_DNA"/>
</dbReference>
<comment type="caution">
    <text evidence="6">Lacks conserved residue(s) required for the propagation of feature annotation.</text>
</comment>
<dbReference type="CDD" id="cd04164">
    <property type="entry name" value="trmE"/>
    <property type="match status" value="1"/>
</dbReference>
<feature type="binding site" evidence="6">
    <location>
        <position position="87"/>
    </location>
    <ligand>
        <name>(6S)-5-formyl-5,6,7,8-tetrahydrofolate</name>
        <dbReference type="ChEBI" id="CHEBI:57457"/>
    </ligand>
</feature>
<evidence type="ECO:0000313" key="10">
    <source>
        <dbReference type="Proteomes" id="UP001559623"/>
    </source>
</evidence>
<dbReference type="NCBIfam" id="TIGR00450">
    <property type="entry name" value="mnmE_trmE_thdF"/>
    <property type="match status" value="1"/>
</dbReference>
<comment type="subunit">
    <text evidence="6">Homodimer. Heterotetramer of two MnmE and two MnmG subunits.</text>
</comment>
<evidence type="ECO:0000313" key="9">
    <source>
        <dbReference type="EMBL" id="MEX5286115.1"/>
    </source>
</evidence>
<dbReference type="EC" id="3.6.-.-" evidence="6"/>
<feature type="domain" description="TrmE-type G" evidence="8">
    <location>
        <begin position="222"/>
        <end position="381"/>
    </location>
</feature>